<sequence length="150" mass="16352">MGGASIFRVNAGDPNFSVIVETLSDMGKRSIMAQRYLPEITDGDKRILMIDGEPVDYALARIPADGETRGNLAAGGRAEGRPLTERDRWICSQVGPTLREKGLIFVGLDVIGDYLTEINVTSPTCIRELDREFGINIGADLMTAIDKHLS</sequence>
<evidence type="ECO:0000256" key="6">
    <source>
        <dbReference type="ARBA" id="ARBA00022741"/>
    </source>
</evidence>
<protein>
    <submittedName>
        <fullName evidence="11">Glutathione synthase</fullName>
    </submittedName>
</protein>
<dbReference type="AlphaFoldDB" id="A0A7C1W4P9"/>
<gene>
    <name evidence="11" type="ORF">ENI26_06025</name>
</gene>
<dbReference type="InterPro" id="IPR006284">
    <property type="entry name" value="Glut_synth_pro"/>
</dbReference>
<keyword evidence="8" id="KW-0460">Magnesium</keyword>
<accession>A0A7C1W4P9</accession>
<keyword evidence="3" id="KW-0436">Ligase</keyword>
<keyword evidence="7" id="KW-0067">ATP-binding</keyword>
<feature type="domain" description="Prokaryotic glutathione synthetase ATP-binding" evidence="10">
    <location>
        <begin position="1"/>
        <end position="132"/>
    </location>
</feature>
<name>A0A7C1W4P9_9GAMM</name>
<dbReference type="GO" id="GO:0005524">
    <property type="term" value="F:ATP binding"/>
    <property type="evidence" value="ECO:0007669"/>
    <property type="project" value="UniProtKB-KW"/>
</dbReference>
<dbReference type="InterPro" id="IPR004218">
    <property type="entry name" value="GSHS_ATP-bd"/>
</dbReference>
<reference evidence="11" key="1">
    <citation type="journal article" date="2020" name="mSystems">
        <title>Genome- and Community-Level Interaction Insights into Carbon Utilization and Element Cycling Functions of Hydrothermarchaeota in Hydrothermal Sediment.</title>
        <authorList>
            <person name="Zhou Z."/>
            <person name="Liu Y."/>
            <person name="Xu W."/>
            <person name="Pan J."/>
            <person name="Luo Z.H."/>
            <person name="Li M."/>
        </authorList>
    </citation>
    <scope>NUCLEOTIDE SEQUENCE [LARGE SCALE GENOMIC DNA]</scope>
    <source>
        <strain evidence="11">HyVt-380</strain>
    </source>
</reference>
<evidence type="ECO:0000259" key="10">
    <source>
        <dbReference type="Pfam" id="PF02955"/>
    </source>
</evidence>
<evidence type="ECO:0000256" key="8">
    <source>
        <dbReference type="ARBA" id="ARBA00022842"/>
    </source>
</evidence>
<dbReference type="PANTHER" id="PTHR21621:SF4">
    <property type="entry name" value="GLUTATHIONE SYNTHETASE"/>
    <property type="match status" value="1"/>
</dbReference>
<dbReference type="PANTHER" id="PTHR21621">
    <property type="entry name" value="RIBOSOMAL PROTEIN S6 MODIFICATION PROTEIN"/>
    <property type="match status" value="1"/>
</dbReference>
<dbReference type="EMBL" id="DRHY01000134">
    <property type="protein sequence ID" value="HEC73916.1"/>
    <property type="molecule type" value="Genomic_DNA"/>
</dbReference>
<dbReference type="UniPathway" id="UPA00142">
    <property type="reaction ID" value="UER00210"/>
</dbReference>
<feature type="non-terminal residue" evidence="11">
    <location>
        <position position="1"/>
    </location>
</feature>
<dbReference type="Pfam" id="PF02955">
    <property type="entry name" value="GSH-S_ATP"/>
    <property type="match status" value="1"/>
</dbReference>
<evidence type="ECO:0000313" key="11">
    <source>
        <dbReference type="EMBL" id="HEC73916.1"/>
    </source>
</evidence>
<keyword evidence="6" id="KW-0547">Nucleotide-binding</keyword>
<evidence type="ECO:0000256" key="1">
    <source>
        <dbReference type="ARBA" id="ARBA00001936"/>
    </source>
</evidence>
<dbReference type="SUPFAM" id="SSF56059">
    <property type="entry name" value="Glutathione synthetase ATP-binding domain-like"/>
    <property type="match status" value="1"/>
</dbReference>
<dbReference type="GO" id="GO:0005737">
    <property type="term" value="C:cytoplasm"/>
    <property type="evidence" value="ECO:0007669"/>
    <property type="project" value="TreeGrafter"/>
</dbReference>
<evidence type="ECO:0000256" key="5">
    <source>
        <dbReference type="ARBA" id="ARBA00022723"/>
    </source>
</evidence>
<dbReference type="Proteomes" id="UP000886384">
    <property type="component" value="Unassembled WGS sequence"/>
</dbReference>
<dbReference type="HAMAP" id="MF_00162">
    <property type="entry name" value="GSH_S"/>
    <property type="match status" value="1"/>
</dbReference>
<evidence type="ECO:0000256" key="9">
    <source>
        <dbReference type="ARBA" id="ARBA00023211"/>
    </source>
</evidence>
<keyword evidence="9" id="KW-0464">Manganese</keyword>
<dbReference type="GO" id="GO:0004363">
    <property type="term" value="F:glutathione synthase activity"/>
    <property type="evidence" value="ECO:0007669"/>
    <property type="project" value="InterPro"/>
</dbReference>
<evidence type="ECO:0000256" key="3">
    <source>
        <dbReference type="ARBA" id="ARBA00022598"/>
    </source>
</evidence>
<comment type="caution">
    <text evidence="11">The sequence shown here is derived from an EMBL/GenBank/DDBJ whole genome shotgun (WGS) entry which is preliminary data.</text>
</comment>
<keyword evidence="5" id="KW-0479">Metal-binding</keyword>
<dbReference type="Gene3D" id="3.30.470.20">
    <property type="entry name" value="ATP-grasp fold, B domain"/>
    <property type="match status" value="1"/>
</dbReference>
<evidence type="ECO:0000256" key="4">
    <source>
        <dbReference type="ARBA" id="ARBA00022684"/>
    </source>
</evidence>
<evidence type="ECO:0000256" key="2">
    <source>
        <dbReference type="ARBA" id="ARBA00001946"/>
    </source>
</evidence>
<proteinExistence type="inferred from homology"/>
<comment type="cofactor">
    <cofactor evidence="2">
        <name>Mg(2+)</name>
        <dbReference type="ChEBI" id="CHEBI:18420"/>
    </cofactor>
</comment>
<evidence type="ECO:0000256" key="7">
    <source>
        <dbReference type="ARBA" id="ARBA00022840"/>
    </source>
</evidence>
<dbReference type="FunFam" id="3.30.470.20:FF:000010">
    <property type="entry name" value="Glutathione synthetase"/>
    <property type="match status" value="1"/>
</dbReference>
<keyword evidence="4" id="KW-0317">Glutathione biosynthesis</keyword>
<comment type="cofactor">
    <cofactor evidence="1">
        <name>Mn(2+)</name>
        <dbReference type="ChEBI" id="CHEBI:29035"/>
    </cofactor>
</comment>
<dbReference type="GO" id="GO:0046872">
    <property type="term" value="F:metal ion binding"/>
    <property type="evidence" value="ECO:0007669"/>
    <property type="project" value="UniProtKB-KW"/>
</dbReference>
<organism evidence="11">
    <name type="scientific">Methylophaga aminisulfidivorans</name>
    <dbReference type="NCBI Taxonomy" id="230105"/>
    <lineage>
        <taxon>Bacteria</taxon>
        <taxon>Pseudomonadati</taxon>
        <taxon>Pseudomonadota</taxon>
        <taxon>Gammaproteobacteria</taxon>
        <taxon>Thiotrichales</taxon>
        <taxon>Piscirickettsiaceae</taxon>
        <taxon>Methylophaga</taxon>
    </lineage>
</organism>